<dbReference type="EMBL" id="JACAZE010000035">
    <property type="protein sequence ID" value="KAF7288390.1"/>
    <property type="molecule type" value="Genomic_DNA"/>
</dbReference>
<comment type="caution">
    <text evidence="2">The sequence shown here is derived from an EMBL/GenBank/DDBJ whole genome shotgun (WGS) entry which is preliminary data.</text>
</comment>
<keyword evidence="1" id="KW-0812">Transmembrane</keyword>
<accession>A0A8H6RXG8</accession>
<dbReference type="AlphaFoldDB" id="A0A8H6RXG8"/>
<feature type="transmembrane region" description="Helical" evidence="1">
    <location>
        <begin position="12"/>
        <end position="36"/>
    </location>
</feature>
<evidence type="ECO:0000313" key="2">
    <source>
        <dbReference type="EMBL" id="KAF7288390.1"/>
    </source>
</evidence>
<keyword evidence="3" id="KW-1185">Reference proteome</keyword>
<organism evidence="2 3">
    <name type="scientific">Mycena chlorophos</name>
    <name type="common">Agaric fungus</name>
    <name type="synonym">Agaricus chlorophos</name>
    <dbReference type="NCBI Taxonomy" id="658473"/>
    <lineage>
        <taxon>Eukaryota</taxon>
        <taxon>Fungi</taxon>
        <taxon>Dikarya</taxon>
        <taxon>Basidiomycota</taxon>
        <taxon>Agaricomycotina</taxon>
        <taxon>Agaricomycetes</taxon>
        <taxon>Agaricomycetidae</taxon>
        <taxon>Agaricales</taxon>
        <taxon>Marasmiineae</taxon>
        <taxon>Mycenaceae</taxon>
        <taxon>Mycena</taxon>
    </lineage>
</organism>
<evidence type="ECO:0000313" key="3">
    <source>
        <dbReference type="Proteomes" id="UP000613580"/>
    </source>
</evidence>
<feature type="transmembrane region" description="Helical" evidence="1">
    <location>
        <begin position="230"/>
        <end position="254"/>
    </location>
</feature>
<keyword evidence="1" id="KW-1133">Transmembrane helix</keyword>
<feature type="transmembrane region" description="Helical" evidence="1">
    <location>
        <begin position="188"/>
        <end position="209"/>
    </location>
</feature>
<evidence type="ECO:0000256" key="1">
    <source>
        <dbReference type="SAM" id="Phobius"/>
    </source>
</evidence>
<protein>
    <submittedName>
        <fullName evidence="2">Uncharacterized protein</fullName>
    </submittedName>
</protein>
<name>A0A8H6RXG8_MYCCL</name>
<feature type="transmembrane region" description="Helical" evidence="1">
    <location>
        <begin position="124"/>
        <end position="143"/>
    </location>
</feature>
<feature type="transmembrane region" description="Helical" evidence="1">
    <location>
        <begin position="150"/>
        <end position="168"/>
    </location>
</feature>
<keyword evidence="1" id="KW-0472">Membrane</keyword>
<proteinExistence type="predicted"/>
<dbReference type="Proteomes" id="UP000613580">
    <property type="component" value="Unassembled WGS sequence"/>
</dbReference>
<dbReference type="OrthoDB" id="3250682at2759"/>
<reference evidence="2" key="1">
    <citation type="submission" date="2020-05" db="EMBL/GenBank/DDBJ databases">
        <title>Mycena genomes resolve the evolution of fungal bioluminescence.</title>
        <authorList>
            <person name="Tsai I.J."/>
        </authorList>
    </citation>
    <scope>NUCLEOTIDE SEQUENCE</scope>
    <source>
        <strain evidence="2">110903Hualien_Pintung</strain>
    </source>
</reference>
<sequence length="348" mass="37436">MTFHNVSVPFGNLLSLTLASLSYGLYFVLFLVAMYLSLNGRHAWGSTGIGSGNGAVRRPRRLGSAASARIPIVLASVALFITATSCWILTVYRNFRGWIFFDDGKHPAAFFDDPGNISAVVQNAFVALSIVFGDCIIVYRLWLVWRTFSVLVLPVCSILGLFISSAIVGYQTGKNDPIAHVTALTPFVAFNIITNVYCTACIAYKILAVTRIAKAVRVARYSRPSAGERLTHLVAVFVESAAGYTIIVILYMILHQLNHNLQYAVLNIVPNALGAANALITARVALGRSIDAAANAEDTAVSGEVSIQFAQINTGTDTQTDLEASRVGRGGQIRMDGDDADEIKSVGI</sequence>
<gene>
    <name evidence="2" type="ORF">HMN09_01391300</name>
</gene>
<feature type="transmembrane region" description="Helical" evidence="1">
    <location>
        <begin position="70"/>
        <end position="92"/>
    </location>
</feature>